<protein>
    <submittedName>
        <fullName evidence="1">Uncharacterized protein</fullName>
    </submittedName>
</protein>
<reference evidence="1" key="1">
    <citation type="submission" date="2020-05" db="UniProtKB">
        <authorList>
            <consortium name="EnsemblMetazoa"/>
        </authorList>
    </citation>
    <scope>IDENTIFICATION</scope>
    <source>
        <strain evidence="1">SANGQUA</strain>
    </source>
</reference>
<proteinExistence type="predicted"/>
<evidence type="ECO:0000313" key="2">
    <source>
        <dbReference type="Proteomes" id="UP000076407"/>
    </source>
</evidence>
<dbReference type="Proteomes" id="UP000076407">
    <property type="component" value="Unassembled WGS sequence"/>
</dbReference>
<evidence type="ECO:0000313" key="1">
    <source>
        <dbReference type="EnsemblMetazoa" id="AQUA015194-PA"/>
    </source>
</evidence>
<dbReference type="VEuPathDB" id="VectorBase:AQUA015194"/>
<name>A0A182XTR0_ANOQN</name>
<dbReference type="EnsemblMetazoa" id="AQUA015194-RA">
    <property type="protein sequence ID" value="AQUA015194-PA"/>
    <property type="gene ID" value="AQUA015194"/>
</dbReference>
<dbReference type="AlphaFoldDB" id="A0A182XTR0"/>
<sequence>PESTTSHCLDCGGLLRGKLQHELGVSTSSISIVVRLRQSLGNGEHREQSDQDEGEGELHVGCLAGFLLVT</sequence>
<keyword evidence="2" id="KW-1185">Reference proteome</keyword>
<organism evidence="1 2">
    <name type="scientific">Anopheles quadriannulatus</name>
    <name type="common">Mosquito</name>
    <dbReference type="NCBI Taxonomy" id="34691"/>
    <lineage>
        <taxon>Eukaryota</taxon>
        <taxon>Metazoa</taxon>
        <taxon>Ecdysozoa</taxon>
        <taxon>Arthropoda</taxon>
        <taxon>Hexapoda</taxon>
        <taxon>Insecta</taxon>
        <taxon>Pterygota</taxon>
        <taxon>Neoptera</taxon>
        <taxon>Endopterygota</taxon>
        <taxon>Diptera</taxon>
        <taxon>Nematocera</taxon>
        <taxon>Culicoidea</taxon>
        <taxon>Culicidae</taxon>
        <taxon>Anophelinae</taxon>
        <taxon>Anopheles</taxon>
    </lineage>
</organism>
<accession>A0A182XTR0</accession>